<dbReference type="EMBL" id="JABSTQ010010102">
    <property type="protein sequence ID" value="KAG0423430.1"/>
    <property type="molecule type" value="Genomic_DNA"/>
</dbReference>
<name>A0AC60PR32_IXOPE</name>
<sequence length="641" mass="71806">MSEPIWNADRERLDARHWAATGGVANEAVQGELGWSSFEAREATSKITYYGRLRHMDCCSVKGVYFIWSPLICKPRAHQLTHVSSLLPTLYSAAAASSTAGTSQQDSTVRRSEKAACGRVLSLLFLDHDHPMRQSLLEHDEGWGDVSFHGSPQIPTPNIDLLAADGITLNNYYVSPLCTPSRSTLLSGRHPIHTGLWSSYSFLRMQHDVIYTAYEYAFPLRFPLMPQFFKKLGYDTHAVGKIYNTENDSWVGWGLDIWDNLEADYNAAGKYSTQLFTEKAIDLLGKRNQSKPFFLYLSHLAVHVGNKFSLLEAPDDYVERFSHIKDTKRRNFAAMLSCLDDALGQLLKALHSAKAIENTILVFTTDNGGAAGGVDDSAGSNWPLRGSKATLWEGGVRGVSFIWSPLIRKPRVAHQLMHVSDWLPTLYSAAGGSVSDLGDIDGLDMWNSLLKDSASPRLEVLHNIDPIWNVSALRYGDFKYVQGSYANGRFDNWYRPAGLTHPSTGESSVRDNFVDKNGIFGTECAASEIFLALGRSLPVRRHEEVQVSCGKTNGTVCKPLLEPCLFHIDSDPCEIDNVANKYPEIMKLMTRRIKMHAKTMVPPINKPPTRKADPRNFNFTWAPYERDEDYDYIIATHRDNT</sequence>
<proteinExistence type="predicted"/>
<gene>
    <name evidence="1" type="ORF">HPB47_000789</name>
</gene>
<comment type="caution">
    <text evidence="1">The sequence shown here is derived from an EMBL/GenBank/DDBJ whole genome shotgun (WGS) entry which is preliminary data.</text>
</comment>
<organism evidence="1 2">
    <name type="scientific">Ixodes persulcatus</name>
    <name type="common">Taiga tick</name>
    <dbReference type="NCBI Taxonomy" id="34615"/>
    <lineage>
        <taxon>Eukaryota</taxon>
        <taxon>Metazoa</taxon>
        <taxon>Ecdysozoa</taxon>
        <taxon>Arthropoda</taxon>
        <taxon>Chelicerata</taxon>
        <taxon>Arachnida</taxon>
        <taxon>Acari</taxon>
        <taxon>Parasitiformes</taxon>
        <taxon>Ixodida</taxon>
        <taxon>Ixodoidea</taxon>
        <taxon>Ixodidae</taxon>
        <taxon>Ixodinae</taxon>
        <taxon>Ixodes</taxon>
    </lineage>
</organism>
<evidence type="ECO:0000313" key="1">
    <source>
        <dbReference type="EMBL" id="KAG0423430.1"/>
    </source>
</evidence>
<evidence type="ECO:0000313" key="2">
    <source>
        <dbReference type="Proteomes" id="UP000805193"/>
    </source>
</evidence>
<protein>
    <submittedName>
        <fullName evidence="1">Uncharacterized protein</fullName>
    </submittedName>
</protein>
<accession>A0AC60PR32</accession>
<reference evidence="1 2" key="1">
    <citation type="journal article" date="2020" name="Cell">
        <title>Large-Scale Comparative Analyses of Tick Genomes Elucidate Their Genetic Diversity and Vector Capacities.</title>
        <authorList>
            <consortium name="Tick Genome and Microbiome Consortium (TIGMIC)"/>
            <person name="Jia N."/>
            <person name="Wang J."/>
            <person name="Shi W."/>
            <person name="Du L."/>
            <person name="Sun Y."/>
            <person name="Zhan W."/>
            <person name="Jiang J.F."/>
            <person name="Wang Q."/>
            <person name="Zhang B."/>
            <person name="Ji P."/>
            <person name="Bell-Sakyi L."/>
            <person name="Cui X.M."/>
            <person name="Yuan T.T."/>
            <person name="Jiang B.G."/>
            <person name="Yang W.F."/>
            <person name="Lam T.T."/>
            <person name="Chang Q.C."/>
            <person name="Ding S.J."/>
            <person name="Wang X.J."/>
            <person name="Zhu J.G."/>
            <person name="Ruan X.D."/>
            <person name="Zhao L."/>
            <person name="Wei J.T."/>
            <person name="Ye R.Z."/>
            <person name="Que T.C."/>
            <person name="Du C.H."/>
            <person name="Zhou Y.H."/>
            <person name="Cheng J.X."/>
            <person name="Dai P.F."/>
            <person name="Guo W.B."/>
            <person name="Han X.H."/>
            <person name="Huang E.J."/>
            <person name="Li L.F."/>
            <person name="Wei W."/>
            <person name="Gao Y.C."/>
            <person name="Liu J.Z."/>
            <person name="Shao H.Z."/>
            <person name="Wang X."/>
            <person name="Wang C.C."/>
            <person name="Yang T.C."/>
            <person name="Huo Q.B."/>
            <person name="Li W."/>
            <person name="Chen H.Y."/>
            <person name="Chen S.E."/>
            <person name="Zhou L.G."/>
            <person name="Ni X.B."/>
            <person name="Tian J.H."/>
            <person name="Sheng Y."/>
            <person name="Liu T."/>
            <person name="Pan Y.S."/>
            <person name="Xia L.Y."/>
            <person name="Li J."/>
            <person name="Zhao F."/>
            <person name="Cao W.C."/>
        </authorList>
    </citation>
    <scope>NUCLEOTIDE SEQUENCE [LARGE SCALE GENOMIC DNA]</scope>
    <source>
        <strain evidence="1">Iper-2018</strain>
    </source>
</reference>
<dbReference type="Proteomes" id="UP000805193">
    <property type="component" value="Unassembled WGS sequence"/>
</dbReference>
<keyword evidence="2" id="KW-1185">Reference proteome</keyword>